<name>A0A177BAN0_9BILA</name>
<sequence>MEFNESWKNSKRYNPKVLIGNWYEEQDKLQHNSSLHRVLPVFSNAKKIRKPNCVKILLLRGKKARAGFTVQNENKLFSKQSMECQNNFISWYDQNFNRKSECNQTLREWSPSSLKWVPEKNDLLLHENSTNYGLIQNKKYHIESDPYTSEYTKEFSNKCTLYN</sequence>
<evidence type="ECO:0000256" key="4">
    <source>
        <dbReference type="ARBA" id="ARBA00023069"/>
    </source>
</evidence>
<dbReference type="PANTHER" id="PTHR31180">
    <property type="entry name" value="CILIA- AND FLAGELLA-ASSOCIATED PROTEIN 107-RELATED"/>
    <property type="match status" value="1"/>
</dbReference>
<dbReference type="GO" id="GO:0030317">
    <property type="term" value="P:flagellated sperm motility"/>
    <property type="evidence" value="ECO:0007669"/>
    <property type="project" value="InterPro"/>
</dbReference>
<keyword evidence="5" id="KW-0206">Cytoskeleton</keyword>
<proteinExistence type="predicted"/>
<evidence type="ECO:0000256" key="5">
    <source>
        <dbReference type="ARBA" id="ARBA00023212"/>
    </source>
</evidence>
<gene>
    <name evidence="9" type="ORF">A3Q56_01687</name>
</gene>
<comment type="subcellular location">
    <subcellularLocation>
        <location evidence="1">Cytoplasm</location>
        <location evidence="1">Cytoskeleton</location>
        <location evidence="1">Flagellum axoneme</location>
    </subcellularLocation>
</comment>
<keyword evidence="4" id="KW-0969">Cilium</keyword>
<evidence type="ECO:0000256" key="3">
    <source>
        <dbReference type="ARBA" id="ARBA00022846"/>
    </source>
</evidence>
<dbReference type="InterPro" id="IPR054709">
    <property type="entry name" value="CFAP107"/>
</dbReference>
<evidence type="ECO:0000256" key="8">
    <source>
        <dbReference type="ARBA" id="ARBA00046435"/>
    </source>
</evidence>
<dbReference type="OrthoDB" id="8185227at2759"/>
<organism evidence="9 10">
    <name type="scientific">Intoshia linei</name>
    <dbReference type="NCBI Taxonomy" id="1819745"/>
    <lineage>
        <taxon>Eukaryota</taxon>
        <taxon>Metazoa</taxon>
        <taxon>Spiralia</taxon>
        <taxon>Lophotrochozoa</taxon>
        <taxon>Mesozoa</taxon>
        <taxon>Orthonectida</taxon>
        <taxon>Rhopaluridae</taxon>
        <taxon>Intoshia</taxon>
    </lineage>
</organism>
<keyword evidence="6" id="KW-0966">Cell projection</keyword>
<evidence type="ECO:0000313" key="10">
    <source>
        <dbReference type="Proteomes" id="UP000078046"/>
    </source>
</evidence>
<comment type="function">
    <text evidence="7">Microtubule inner protein (MIP) part of the dynein-decorated doublet microtubules (DMTs) in cilia axoneme, which is required for motile cilia beating.</text>
</comment>
<keyword evidence="2" id="KW-0963">Cytoplasm</keyword>
<reference evidence="9 10" key="1">
    <citation type="submission" date="2016-04" db="EMBL/GenBank/DDBJ databases">
        <title>The genome of Intoshia linei affirms orthonectids as highly simplified spiralians.</title>
        <authorList>
            <person name="Mikhailov K.V."/>
            <person name="Slusarev G.S."/>
            <person name="Nikitin M.A."/>
            <person name="Logacheva M.D."/>
            <person name="Penin A."/>
            <person name="Aleoshin V."/>
            <person name="Panchin Y.V."/>
        </authorList>
    </citation>
    <scope>NUCLEOTIDE SEQUENCE [LARGE SCALE GENOMIC DNA]</scope>
    <source>
        <strain evidence="9">Intl2013</strain>
        <tissue evidence="9">Whole animal</tissue>
    </source>
</reference>
<evidence type="ECO:0000256" key="6">
    <source>
        <dbReference type="ARBA" id="ARBA00023273"/>
    </source>
</evidence>
<dbReference type="InterPro" id="IPR037662">
    <property type="entry name" value="CFAP68/107"/>
</dbReference>
<keyword evidence="10" id="KW-1185">Reference proteome</keyword>
<keyword evidence="3" id="KW-0282">Flagellum</keyword>
<dbReference type="PANTHER" id="PTHR31180:SF2">
    <property type="entry name" value="CILIA- AND FLAGELLA-ASSOCIATED PROTEIN 107"/>
    <property type="match status" value="1"/>
</dbReference>
<protein>
    <submittedName>
        <fullName evidence="9">Uncharacterized protein</fullName>
    </submittedName>
</protein>
<evidence type="ECO:0000256" key="7">
    <source>
        <dbReference type="ARBA" id="ARBA00035003"/>
    </source>
</evidence>
<dbReference type="GO" id="GO:0005879">
    <property type="term" value="C:axonemal microtubule"/>
    <property type="evidence" value="ECO:0007669"/>
    <property type="project" value="TreeGrafter"/>
</dbReference>
<dbReference type="AlphaFoldDB" id="A0A177BAN0"/>
<comment type="caution">
    <text evidence="9">The sequence shown here is derived from an EMBL/GenBank/DDBJ whole genome shotgun (WGS) entry which is preliminary data.</text>
</comment>
<dbReference type="Proteomes" id="UP000078046">
    <property type="component" value="Unassembled WGS sequence"/>
</dbReference>
<evidence type="ECO:0000256" key="1">
    <source>
        <dbReference type="ARBA" id="ARBA00004611"/>
    </source>
</evidence>
<comment type="subunit">
    <text evidence="8">Microtubule inner protein component of sperm flagellar doublet microtubules.</text>
</comment>
<evidence type="ECO:0000256" key="2">
    <source>
        <dbReference type="ARBA" id="ARBA00022490"/>
    </source>
</evidence>
<dbReference type="Pfam" id="PF22595">
    <property type="entry name" value="CFAP107"/>
    <property type="match status" value="1"/>
</dbReference>
<dbReference type="EMBL" id="LWCA01000131">
    <property type="protein sequence ID" value="OAF70591.1"/>
    <property type="molecule type" value="Genomic_DNA"/>
</dbReference>
<accession>A0A177BAN0</accession>
<evidence type="ECO:0000313" key="9">
    <source>
        <dbReference type="EMBL" id="OAF70591.1"/>
    </source>
</evidence>